<dbReference type="PROSITE" id="PS51029">
    <property type="entry name" value="MADF"/>
    <property type="match status" value="1"/>
</dbReference>
<organism evidence="2 3">
    <name type="scientific">Aedes aegypti</name>
    <name type="common">Yellowfever mosquito</name>
    <name type="synonym">Culex aegypti</name>
    <dbReference type="NCBI Taxonomy" id="7159"/>
    <lineage>
        <taxon>Eukaryota</taxon>
        <taxon>Metazoa</taxon>
        <taxon>Ecdysozoa</taxon>
        <taxon>Arthropoda</taxon>
        <taxon>Hexapoda</taxon>
        <taxon>Insecta</taxon>
        <taxon>Pterygota</taxon>
        <taxon>Neoptera</taxon>
        <taxon>Endopterygota</taxon>
        <taxon>Diptera</taxon>
        <taxon>Nematocera</taxon>
        <taxon>Culicoidea</taxon>
        <taxon>Culicidae</taxon>
        <taxon>Culicinae</taxon>
        <taxon>Aedini</taxon>
        <taxon>Aedes</taxon>
        <taxon>Stegomyia</taxon>
    </lineage>
</organism>
<feature type="region of interest" description="Disordered" evidence="1">
    <location>
        <begin position="239"/>
        <end position="259"/>
    </location>
</feature>
<dbReference type="EnsemblMetazoa" id="AAEL011301-RC">
    <property type="protein sequence ID" value="AAEL011301-PC"/>
    <property type="gene ID" value="AAEL011301"/>
</dbReference>
<evidence type="ECO:0000256" key="1">
    <source>
        <dbReference type="SAM" id="MobiDB-lite"/>
    </source>
</evidence>
<keyword evidence="3" id="KW-1185">Reference proteome</keyword>
<name>A0A6I8TK78_AEDAE</name>
<reference evidence="2" key="2">
    <citation type="submission" date="2020-05" db="UniProtKB">
        <authorList>
            <consortium name="EnsemblMetazoa"/>
        </authorList>
    </citation>
    <scope>IDENTIFICATION</scope>
    <source>
        <strain evidence="2">LVP_AGWG</strain>
    </source>
</reference>
<dbReference type="Proteomes" id="UP000008820">
    <property type="component" value="Chromosome 3"/>
</dbReference>
<dbReference type="PANTHER" id="PTHR21505:SF12">
    <property type="entry name" value="MADF DOMAIN-CONTAINING PROTEIN-RELATED"/>
    <property type="match status" value="1"/>
</dbReference>
<accession>A0A6I8TK78</accession>
<protein>
    <submittedName>
        <fullName evidence="2">Uncharacterized protein</fullName>
    </submittedName>
</protein>
<evidence type="ECO:0000313" key="3">
    <source>
        <dbReference type="Proteomes" id="UP000008820"/>
    </source>
</evidence>
<dbReference type="SMART" id="SM00595">
    <property type="entry name" value="MADF"/>
    <property type="match status" value="1"/>
</dbReference>
<reference evidence="2 3" key="1">
    <citation type="submission" date="2017-06" db="EMBL/GenBank/DDBJ databases">
        <title>Aedes aegypti genome working group (AGWG) sequencing and assembly.</title>
        <authorList>
            <consortium name="Aedes aegypti Genome Working Group (AGWG)"/>
            <person name="Matthews B.J."/>
        </authorList>
    </citation>
    <scope>NUCLEOTIDE SEQUENCE [LARGE SCALE GENOMIC DNA]</scope>
    <source>
        <strain evidence="2 3">LVP_AGWG</strain>
    </source>
</reference>
<dbReference type="InterPro" id="IPR006578">
    <property type="entry name" value="MADF-dom"/>
</dbReference>
<dbReference type="InParanoid" id="A0A6I8TK78"/>
<evidence type="ECO:0000313" key="2">
    <source>
        <dbReference type="EnsemblMetazoa" id="AAEL011301-PC"/>
    </source>
</evidence>
<dbReference type="PANTHER" id="PTHR21505">
    <property type="entry name" value="MADF DOMAIN-CONTAINING PROTEIN-RELATED"/>
    <property type="match status" value="1"/>
</dbReference>
<proteinExistence type="predicted"/>
<dbReference type="OrthoDB" id="8881252at2759"/>
<feature type="compositionally biased region" description="Basic and acidic residues" evidence="1">
    <location>
        <begin position="244"/>
        <end position="255"/>
    </location>
</feature>
<dbReference type="Pfam" id="PF10545">
    <property type="entry name" value="MADF_DNA_bdg"/>
    <property type="match status" value="1"/>
</dbReference>
<dbReference type="AlphaFoldDB" id="A0A6I8TK78"/>
<sequence length="337" mass="39213">MVSTLQLDIEPWDEHQDKPRNMASMDWKRPALEILLNVYRDHPILYDMRHPKYYAKLERQKALNTIIEMLEDHRPGTTTGDILKKIQTMRTQFGQEYNKVRKAQIKGVEYVPTVWWYEYLKFLRQHIKPRATLKDELDDSQDGDEEYMSVSHGNDEYEKYEMYAPEEQYEVDNEGESEIVYEIQSTPKNIKSDNNGETKFIRKREFASVTPISGNEEIIYEITNANTIVPKRKIEMVSPVSSDHNPKQPRKEKVAEQQTPSIKVIDSSSIVKKPDAAEITVEPDRYKSFGQFVASQIAAVKDDFLFYSTQMDVLNVINKAQLKQLQMDKEAASSSKS</sequence>
<gene>
    <name evidence="2" type="primary">5574662</name>
</gene>